<evidence type="ECO:0000256" key="5">
    <source>
        <dbReference type="ARBA" id="ARBA00023136"/>
    </source>
</evidence>
<feature type="transmembrane region" description="Helical" evidence="6">
    <location>
        <begin position="12"/>
        <end position="35"/>
    </location>
</feature>
<evidence type="ECO:0000256" key="4">
    <source>
        <dbReference type="ARBA" id="ARBA00022989"/>
    </source>
</evidence>
<protein>
    <recommendedName>
        <fullName evidence="8">Fibrobacter succinogenes major paralogous domain-containing protein</fullName>
    </recommendedName>
</protein>
<evidence type="ECO:0000256" key="2">
    <source>
        <dbReference type="ARBA" id="ARBA00022481"/>
    </source>
</evidence>
<evidence type="ECO:0000313" key="7">
    <source>
        <dbReference type="EMBL" id="EKE28933.1"/>
    </source>
</evidence>
<comment type="subcellular location">
    <subcellularLocation>
        <location evidence="1">Membrane</location>
        <topology evidence="1">Single-pass membrane protein</topology>
    </subcellularLocation>
</comment>
<dbReference type="EMBL" id="AMFJ01000264">
    <property type="protein sequence ID" value="EKE28933.1"/>
    <property type="molecule type" value="Genomic_DNA"/>
</dbReference>
<dbReference type="NCBIfam" id="TIGR02532">
    <property type="entry name" value="IV_pilin_GFxxxE"/>
    <property type="match status" value="1"/>
</dbReference>
<evidence type="ECO:0000256" key="3">
    <source>
        <dbReference type="ARBA" id="ARBA00022692"/>
    </source>
</evidence>
<reference evidence="7" key="1">
    <citation type="journal article" date="2012" name="Science">
        <title>Fermentation, hydrogen, and sulfur metabolism in multiple uncultivated bacterial phyla.</title>
        <authorList>
            <person name="Wrighton K.C."/>
            <person name="Thomas B.C."/>
            <person name="Sharon I."/>
            <person name="Miller C.S."/>
            <person name="Castelle C.J."/>
            <person name="VerBerkmoes N.C."/>
            <person name="Wilkins M.J."/>
            <person name="Hettich R.L."/>
            <person name="Lipton M.S."/>
            <person name="Williams K.H."/>
            <person name="Long P.E."/>
            <person name="Banfield J.F."/>
        </authorList>
    </citation>
    <scope>NUCLEOTIDE SEQUENCE [LARGE SCALE GENOMIC DNA]</scope>
</reference>
<dbReference type="AlphaFoldDB" id="K2G125"/>
<dbReference type="PANTHER" id="PTHR30093">
    <property type="entry name" value="GENERAL SECRETION PATHWAY PROTEIN G"/>
    <property type="match status" value="1"/>
</dbReference>
<comment type="caution">
    <text evidence="7">The sequence shown here is derived from an EMBL/GenBank/DDBJ whole genome shotgun (WGS) entry which is preliminary data.</text>
</comment>
<keyword evidence="4 6" id="KW-1133">Transmembrane helix</keyword>
<name>K2G125_9BACT</name>
<evidence type="ECO:0000256" key="1">
    <source>
        <dbReference type="ARBA" id="ARBA00004167"/>
    </source>
</evidence>
<dbReference type="InterPro" id="IPR012902">
    <property type="entry name" value="N_methyl_site"/>
</dbReference>
<keyword evidence="2" id="KW-0488">Methylation</keyword>
<dbReference type="InterPro" id="IPR045584">
    <property type="entry name" value="Pilin-like"/>
</dbReference>
<dbReference type="PANTHER" id="PTHR30093:SF44">
    <property type="entry name" value="TYPE II SECRETION SYSTEM CORE PROTEIN G"/>
    <property type="match status" value="1"/>
</dbReference>
<proteinExistence type="predicted"/>
<dbReference type="SUPFAM" id="SSF54523">
    <property type="entry name" value="Pili subunits"/>
    <property type="match status" value="1"/>
</dbReference>
<evidence type="ECO:0000256" key="6">
    <source>
        <dbReference type="SAM" id="Phobius"/>
    </source>
</evidence>
<organism evidence="7">
    <name type="scientific">uncultured bacterium</name>
    <name type="common">gcode 4</name>
    <dbReference type="NCBI Taxonomy" id="1234023"/>
    <lineage>
        <taxon>Bacteria</taxon>
        <taxon>environmental samples</taxon>
    </lineage>
</organism>
<dbReference type="Gene3D" id="3.30.700.10">
    <property type="entry name" value="Glycoprotein, Type 4 Pilin"/>
    <property type="match status" value="1"/>
</dbReference>
<accession>K2G125</accession>
<sequence>MKMTKNKKNSGFTLVELIVVIVILAILATIAFLSFSSQSASARDSTRLSDMSNIAKWLSVFNATAGKYPAPEAAIAIYASWIQIWQQWYAWANVLWMIKVSNWWKDPLDADTYYTYTTNSAQSKFQILWFLEDWSNTALSLKPFSSNRANADPSTYSGRYILTRWDALWVILNNVTRVPVNATPSSYSTWIELKNYTSSELVAYVSKNNALVSSWTMIWWLSWIYTASSAWSKYPGCDTNDIRLSNWQSWSACNVWATSAWNNQTALTNCGWWADDCAISTRYAIWSYFQWWKNTDVTPKWTPTLAPAAVWTLADTTAYPNFIINASANYDWLANGDKNDNLWGGWTSTSSSWTYASLWSPAAMQWPCKSWYHVPTQKEWCDAAMNINWALTCASAWKNDTTLASVLRLPLAGQRSESDAGYTSQGVYSYYWSSSINSNVAYYLGISGTQINPMRYGNRANWFSVRCLKN</sequence>
<keyword evidence="3 6" id="KW-0812">Transmembrane</keyword>
<dbReference type="GO" id="GO:0016020">
    <property type="term" value="C:membrane"/>
    <property type="evidence" value="ECO:0007669"/>
    <property type="project" value="UniProtKB-SubCell"/>
</dbReference>
<evidence type="ECO:0008006" key="8">
    <source>
        <dbReference type="Google" id="ProtNLM"/>
    </source>
</evidence>
<dbReference type="PROSITE" id="PS00409">
    <property type="entry name" value="PROKAR_NTER_METHYL"/>
    <property type="match status" value="1"/>
</dbReference>
<dbReference type="Pfam" id="PF07963">
    <property type="entry name" value="N_methyl"/>
    <property type="match status" value="1"/>
</dbReference>
<keyword evidence="5 6" id="KW-0472">Membrane</keyword>
<gene>
    <name evidence="7" type="ORF">ACD_2C00264G0018</name>
</gene>